<protein>
    <submittedName>
        <fullName evidence="2">Acetyltransferase (GNAT) family protein</fullName>
    </submittedName>
</protein>
<dbReference type="PANTHER" id="PTHR42791">
    <property type="entry name" value="GNAT FAMILY ACETYLTRANSFERASE"/>
    <property type="match status" value="1"/>
</dbReference>
<dbReference type="Pfam" id="PF00583">
    <property type="entry name" value="Acetyltransf_1"/>
    <property type="match status" value="1"/>
</dbReference>
<evidence type="ECO:0000313" key="3">
    <source>
        <dbReference type="Proteomes" id="UP000230842"/>
    </source>
</evidence>
<dbReference type="Proteomes" id="UP000230842">
    <property type="component" value="Unassembled WGS sequence"/>
</dbReference>
<keyword evidence="2" id="KW-0808">Transferase</keyword>
<sequence length="207" mass="22198">MTSPDGADGTNGSGRTEALRARVTVATPSDRTTVLTTIVAAFREDPLIRWFFPDDAAYPTYADAFFGGLFDRRVEHGTIWTIDGAAVAMWAPPGSAEAAGDPVADLAAVVPPDALARLDRYEQVLHPAMPPKPYWYLGVLATHPDHTGQGRARAVMTEGLRRAASDGLPAVLETCNPANLAFYRRAGWEVVAEVAAPVPTWILQQSA</sequence>
<dbReference type="CDD" id="cd04301">
    <property type="entry name" value="NAT_SF"/>
    <property type="match status" value="1"/>
</dbReference>
<dbReference type="GO" id="GO:0016747">
    <property type="term" value="F:acyltransferase activity, transferring groups other than amino-acyl groups"/>
    <property type="evidence" value="ECO:0007669"/>
    <property type="project" value="InterPro"/>
</dbReference>
<keyword evidence="3" id="KW-1185">Reference proteome</keyword>
<dbReference type="InterPro" id="IPR000182">
    <property type="entry name" value="GNAT_dom"/>
</dbReference>
<accession>A0A2M9B8K4</accession>
<comment type="caution">
    <text evidence="2">The sequence shown here is derived from an EMBL/GenBank/DDBJ whole genome shotgun (WGS) entry which is preliminary data.</text>
</comment>
<gene>
    <name evidence="2" type="ORF">CLV56_3769</name>
</gene>
<dbReference type="SUPFAM" id="SSF55729">
    <property type="entry name" value="Acyl-CoA N-acyltransferases (Nat)"/>
    <property type="match status" value="1"/>
</dbReference>
<dbReference type="Gene3D" id="3.40.630.30">
    <property type="match status" value="1"/>
</dbReference>
<feature type="domain" description="N-acetyltransferase" evidence="1">
    <location>
        <begin position="37"/>
        <end position="207"/>
    </location>
</feature>
<organism evidence="2 3">
    <name type="scientific">Mumia flava</name>
    <dbReference type="NCBI Taxonomy" id="1348852"/>
    <lineage>
        <taxon>Bacteria</taxon>
        <taxon>Bacillati</taxon>
        <taxon>Actinomycetota</taxon>
        <taxon>Actinomycetes</taxon>
        <taxon>Propionibacteriales</taxon>
        <taxon>Nocardioidaceae</taxon>
        <taxon>Mumia</taxon>
    </lineage>
</organism>
<dbReference type="EMBL" id="PGEZ01000002">
    <property type="protein sequence ID" value="PJJ54261.1"/>
    <property type="molecule type" value="Genomic_DNA"/>
</dbReference>
<dbReference type="PROSITE" id="PS51186">
    <property type="entry name" value="GNAT"/>
    <property type="match status" value="1"/>
</dbReference>
<dbReference type="AlphaFoldDB" id="A0A2M9B8K4"/>
<dbReference type="OrthoDB" id="9797456at2"/>
<name>A0A2M9B8K4_9ACTN</name>
<evidence type="ECO:0000313" key="2">
    <source>
        <dbReference type="EMBL" id="PJJ54261.1"/>
    </source>
</evidence>
<dbReference type="InterPro" id="IPR016181">
    <property type="entry name" value="Acyl_CoA_acyltransferase"/>
</dbReference>
<evidence type="ECO:0000259" key="1">
    <source>
        <dbReference type="PROSITE" id="PS51186"/>
    </source>
</evidence>
<dbReference type="RefSeq" id="WP_100415429.1">
    <property type="nucleotide sequence ID" value="NZ_PGEZ01000002.1"/>
</dbReference>
<dbReference type="InterPro" id="IPR052523">
    <property type="entry name" value="Trichothecene_AcTrans"/>
</dbReference>
<proteinExistence type="predicted"/>
<reference evidence="2 3" key="1">
    <citation type="submission" date="2017-11" db="EMBL/GenBank/DDBJ databases">
        <title>Genomic Encyclopedia of Archaeal and Bacterial Type Strains, Phase II (KMG-II): From Individual Species to Whole Genera.</title>
        <authorList>
            <person name="Goeker M."/>
        </authorList>
    </citation>
    <scope>NUCLEOTIDE SEQUENCE [LARGE SCALE GENOMIC DNA]</scope>
    <source>
        <strain evidence="2 3">DSM 27763</strain>
    </source>
</reference>
<dbReference type="PANTHER" id="PTHR42791:SF1">
    <property type="entry name" value="N-ACETYLTRANSFERASE DOMAIN-CONTAINING PROTEIN"/>
    <property type="match status" value="1"/>
</dbReference>